<dbReference type="NCBIfam" id="TIGR04359">
    <property type="entry name" value="TrbK_RP4"/>
    <property type="match status" value="1"/>
</dbReference>
<organism evidence="1 2">
    <name type="scientific">Methylomonas defluvii</name>
    <dbReference type="NCBI Taxonomy" id="3045149"/>
    <lineage>
        <taxon>Bacteria</taxon>
        <taxon>Pseudomonadati</taxon>
        <taxon>Pseudomonadota</taxon>
        <taxon>Gammaproteobacteria</taxon>
        <taxon>Methylococcales</taxon>
        <taxon>Methylococcaceae</taxon>
        <taxon>Methylomonas</taxon>
    </lineage>
</organism>
<reference evidence="1 2" key="1">
    <citation type="submission" date="2023-11" db="EMBL/GenBank/DDBJ databases">
        <authorList>
            <person name="Ouyang M.-Y."/>
        </authorList>
    </citation>
    <scope>NUCLEOTIDE SEQUENCE [LARGE SCALE GENOMIC DNA]</scope>
    <source>
        <strain evidence="1 2">OY6</strain>
    </source>
</reference>
<keyword evidence="1" id="KW-0449">Lipoprotein</keyword>
<protein>
    <submittedName>
        <fullName evidence="1">Entry exclusion lipoprotein TrbK</fullName>
    </submittedName>
</protein>
<dbReference type="RefSeq" id="WP_196433876.1">
    <property type="nucleotide sequence ID" value="NZ_JAXARY010000023.1"/>
</dbReference>
<dbReference type="Proteomes" id="UP001284537">
    <property type="component" value="Unassembled WGS sequence"/>
</dbReference>
<comment type="caution">
    <text evidence="1">The sequence shown here is derived from an EMBL/GenBank/DDBJ whole genome shotgun (WGS) entry which is preliminary data.</text>
</comment>
<proteinExistence type="predicted"/>
<name>A0ABU4UKC5_9GAMM</name>
<accession>A0ABU4UKC5</accession>
<evidence type="ECO:0000313" key="2">
    <source>
        <dbReference type="Proteomes" id="UP001284537"/>
    </source>
</evidence>
<keyword evidence="2" id="KW-1185">Reference proteome</keyword>
<dbReference type="EMBL" id="JAXARY010000023">
    <property type="protein sequence ID" value="MDX8129611.1"/>
    <property type="molecule type" value="Genomic_DNA"/>
</dbReference>
<dbReference type="InterPro" id="IPR027584">
    <property type="entry name" value="TrbK_RP4"/>
</dbReference>
<evidence type="ECO:0000313" key="1">
    <source>
        <dbReference type="EMBL" id="MDX8129611.1"/>
    </source>
</evidence>
<gene>
    <name evidence="1" type="primary">trbK</name>
    <name evidence="1" type="ORF">QLH52_20085</name>
</gene>
<sequence>MSIKYILVVILIVSAIATTVSNWDGLFNRGDDILPVAEEAESDTDTDTDGEEFVVNEINCRHENLARIVNEKKRRRLASACARRVTFGAANNRNWTIK</sequence>